<feature type="region of interest" description="Disordered" evidence="1">
    <location>
        <begin position="1"/>
        <end position="24"/>
    </location>
</feature>
<feature type="compositionally biased region" description="Basic and acidic residues" evidence="1">
    <location>
        <begin position="9"/>
        <end position="24"/>
    </location>
</feature>
<dbReference type="EMBL" id="KL198007">
    <property type="protein sequence ID" value="KDQ28827.1"/>
    <property type="molecule type" value="Genomic_DNA"/>
</dbReference>
<dbReference type="HOGENOM" id="CLU_102259_1_0_1"/>
<evidence type="ECO:0000313" key="2">
    <source>
        <dbReference type="EMBL" id="KDQ28827.1"/>
    </source>
</evidence>
<dbReference type="Proteomes" id="UP000027073">
    <property type="component" value="Unassembled WGS sequence"/>
</dbReference>
<organism evidence="2 3">
    <name type="scientific">Pleurotus ostreatus (strain PC15)</name>
    <name type="common">Oyster mushroom</name>
    <dbReference type="NCBI Taxonomy" id="1137138"/>
    <lineage>
        <taxon>Eukaryota</taxon>
        <taxon>Fungi</taxon>
        <taxon>Dikarya</taxon>
        <taxon>Basidiomycota</taxon>
        <taxon>Agaricomycotina</taxon>
        <taxon>Agaricomycetes</taxon>
        <taxon>Agaricomycetidae</taxon>
        <taxon>Agaricales</taxon>
        <taxon>Pleurotineae</taxon>
        <taxon>Pleurotaceae</taxon>
        <taxon>Pleurotus</taxon>
    </lineage>
</organism>
<gene>
    <name evidence="2" type="ORF">PLEOSDRAFT_1092698</name>
</gene>
<reference evidence="3" key="1">
    <citation type="journal article" date="2014" name="Proc. Natl. Acad. Sci. U.S.A.">
        <title>Extensive sampling of basidiomycete genomes demonstrates inadequacy of the white-rot/brown-rot paradigm for wood decay fungi.</title>
        <authorList>
            <person name="Riley R."/>
            <person name="Salamov A.A."/>
            <person name="Brown D.W."/>
            <person name="Nagy L.G."/>
            <person name="Floudas D."/>
            <person name="Held B.W."/>
            <person name="Levasseur A."/>
            <person name="Lombard V."/>
            <person name="Morin E."/>
            <person name="Otillar R."/>
            <person name="Lindquist E.A."/>
            <person name="Sun H."/>
            <person name="LaButti K.M."/>
            <person name="Schmutz J."/>
            <person name="Jabbour D."/>
            <person name="Luo H."/>
            <person name="Baker S.E."/>
            <person name="Pisabarro A.G."/>
            <person name="Walton J.D."/>
            <person name="Blanchette R.A."/>
            <person name="Henrissat B."/>
            <person name="Martin F."/>
            <person name="Cullen D."/>
            <person name="Hibbett D.S."/>
            <person name="Grigoriev I.V."/>
        </authorList>
    </citation>
    <scope>NUCLEOTIDE SEQUENCE [LARGE SCALE GENOMIC DNA]</scope>
    <source>
        <strain evidence="3">PC15</strain>
    </source>
</reference>
<evidence type="ECO:0000313" key="3">
    <source>
        <dbReference type="Proteomes" id="UP000027073"/>
    </source>
</evidence>
<sequence>MVMSPARSNDIRQTHDRSQAGLKPDRLAPGSLYIVTQPLINGRFHWSLLSVDLNGSITQYQWHEYHGGRTAEKYSAQHIERTSSIYNGINVLAYFKIGGYRHIDQDHFDECCREVFKWSYGTVQENRAHDITPKTWLLRVLDQFVTGGVIVRFDTVQDLEYAVATLSRYKERQFLEAFLKQQPYIAPVMEL</sequence>
<name>A0A067NXI6_PLEO1</name>
<evidence type="ECO:0000256" key="1">
    <source>
        <dbReference type="SAM" id="MobiDB-lite"/>
    </source>
</evidence>
<dbReference type="AlphaFoldDB" id="A0A067NXI6"/>
<proteinExistence type="predicted"/>
<dbReference type="InParanoid" id="A0A067NXI6"/>
<dbReference type="VEuPathDB" id="FungiDB:PLEOSDRAFT_1092698"/>
<protein>
    <submittedName>
        <fullName evidence="2">Uncharacterized protein</fullName>
    </submittedName>
</protein>
<accession>A0A067NXI6</accession>
<dbReference type="OrthoDB" id="2603374at2759"/>